<dbReference type="AlphaFoldDB" id="A0AAD4DD04"/>
<evidence type="ECO:0000256" key="1">
    <source>
        <dbReference type="ARBA" id="ARBA00022723"/>
    </source>
</evidence>
<keyword evidence="1" id="KW-0479">Metal-binding</keyword>
<protein>
    <recommendedName>
        <fullName evidence="5">3CxxC-type domain-containing protein</fullName>
    </recommendedName>
</protein>
<evidence type="ECO:0000313" key="7">
    <source>
        <dbReference type="Proteomes" id="UP001194580"/>
    </source>
</evidence>
<dbReference type="Pfam" id="PF13695">
    <property type="entry name" value="Zn_ribbon_3CxxC"/>
    <property type="match status" value="1"/>
</dbReference>
<proteinExistence type="predicted"/>
<dbReference type="EMBL" id="JAAAIL010000591">
    <property type="protein sequence ID" value="KAG0274538.1"/>
    <property type="molecule type" value="Genomic_DNA"/>
</dbReference>
<evidence type="ECO:0000313" key="6">
    <source>
        <dbReference type="EMBL" id="KAG0274538.1"/>
    </source>
</evidence>
<keyword evidence="2" id="KW-0863">Zinc-finger</keyword>
<sequence>MNHDIVPARSVIGTFYSNLLKLDTKDLNNIDIKEHPKWGRRLIDAERKRRKSSGNTAPTKAERSGIISIGEGMAKNLSLTVKSRDPMSSSWSLYPELFESVDVHLKKPFTFYNVDDSGVHALKEYDTFVSGVFLCNKRCSKREWSSGKIAISIRLYDYDQYNACIHHQRCRGCNALSRPTLDADTYGERVSYRLNKW</sequence>
<comment type="caution">
    <text evidence="6">The sequence shown here is derived from an EMBL/GenBank/DDBJ whole genome shotgun (WGS) entry which is preliminary data.</text>
</comment>
<feature type="region of interest" description="Disordered" evidence="4">
    <location>
        <begin position="43"/>
        <end position="62"/>
    </location>
</feature>
<dbReference type="Proteomes" id="UP001194580">
    <property type="component" value="Unassembled WGS sequence"/>
</dbReference>
<name>A0AAD4DD04_9FUNG</name>
<organism evidence="6 7">
    <name type="scientific">Linnemannia exigua</name>
    <dbReference type="NCBI Taxonomy" id="604196"/>
    <lineage>
        <taxon>Eukaryota</taxon>
        <taxon>Fungi</taxon>
        <taxon>Fungi incertae sedis</taxon>
        <taxon>Mucoromycota</taxon>
        <taxon>Mortierellomycotina</taxon>
        <taxon>Mortierellomycetes</taxon>
        <taxon>Mortierellales</taxon>
        <taxon>Mortierellaceae</taxon>
        <taxon>Linnemannia</taxon>
    </lineage>
</organism>
<accession>A0AAD4DD04</accession>
<keyword evidence="7" id="KW-1185">Reference proteome</keyword>
<reference evidence="6" key="1">
    <citation type="journal article" date="2020" name="Fungal Divers.">
        <title>Resolving the Mortierellaceae phylogeny through synthesis of multi-gene phylogenetics and phylogenomics.</title>
        <authorList>
            <person name="Vandepol N."/>
            <person name="Liber J."/>
            <person name="Desiro A."/>
            <person name="Na H."/>
            <person name="Kennedy M."/>
            <person name="Barry K."/>
            <person name="Grigoriev I.V."/>
            <person name="Miller A.N."/>
            <person name="O'Donnell K."/>
            <person name="Stajich J.E."/>
            <person name="Bonito G."/>
        </authorList>
    </citation>
    <scope>NUCLEOTIDE SEQUENCE</scope>
    <source>
        <strain evidence="6">NRRL 28262</strain>
    </source>
</reference>
<keyword evidence="3" id="KW-0862">Zinc</keyword>
<feature type="domain" description="3CxxC-type" evidence="5">
    <location>
        <begin position="129"/>
        <end position="195"/>
    </location>
</feature>
<evidence type="ECO:0000256" key="4">
    <source>
        <dbReference type="SAM" id="MobiDB-lite"/>
    </source>
</evidence>
<feature type="non-terminal residue" evidence="6">
    <location>
        <position position="197"/>
    </location>
</feature>
<dbReference type="InterPro" id="IPR027377">
    <property type="entry name" value="ZAR1/RTP1-5-like_Znf-3CxxC"/>
</dbReference>
<evidence type="ECO:0000256" key="3">
    <source>
        <dbReference type="ARBA" id="ARBA00022833"/>
    </source>
</evidence>
<evidence type="ECO:0000259" key="5">
    <source>
        <dbReference type="Pfam" id="PF13695"/>
    </source>
</evidence>
<dbReference type="GO" id="GO:0008270">
    <property type="term" value="F:zinc ion binding"/>
    <property type="evidence" value="ECO:0007669"/>
    <property type="project" value="UniProtKB-KW"/>
</dbReference>
<evidence type="ECO:0000256" key="2">
    <source>
        <dbReference type="ARBA" id="ARBA00022771"/>
    </source>
</evidence>
<gene>
    <name evidence="6" type="ORF">BGZ95_009691</name>
</gene>